<accession>A0B6L5</accession>
<dbReference type="GO" id="GO:0004674">
    <property type="term" value="F:protein serine/threonine kinase activity"/>
    <property type="evidence" value="ECO:0007669"/>
    <property type="project" value="UniProtKB-KW"/>
</dbReference>
<comment type="cofactor">
    <cofactor evidence="1">
        <name>Mg(2+)</name>
        <dbReference type="ChEBI" id="CHEBI:18420"/>
    </cofactor>
</comment>
<dbReference type="Pfam" id="PF09202">
    <property type="entry name" value="Rio2_N"/>
    <property type="match status" value="1"/>
</dbReference>
<evidence type="ECO:0000256" key="10">
    <source>
        <dbReference type="ARBA" id="ARBA00022842"/>
    </source>
</evidence>
<dbReference type="AlphaFoldDB" id="A0B6L5"/>
<keyword evidence="6" id="KW-0479">Metal-binding</keyword>
<dbReference type="GO" id="GO:0030688">
    <property type="term" value="C:preribosome, small subunit precursor"/>
    <property type="evidence" value="ECO:0007669"/>
    <property type="project" value="TreeGrafter"/>
</dbReference>
<keyword evidence="10" id="KW-0460">Magnesium</keyword>
<evidence type="ECO:0000256" key="1">
    <source>
        <dbReference type="ARBA" id="ARBA00001946"/>
    </source>
</evidence>
<dbReference type="GO" id="GO:0046872">
    <property type="term" value="F:metal ion binding"/>
    <property type="evidence" value="ECO:0007669"/>
    <property type="project" value="UniProtKB-KW"/>
</dbReference>
<name>A0B6L5_METTP</name>
<keyword evidence="8 14" id="KW-0418">Kinase</keyword>
<dbReference type="InterPro" id="IPR011009">
    <property type="entry name" value="Kinase-like_dom_sf"/>
</dbReference>
<dbReference type="SMART" id="SM00090">
    <property type="entry name" value="RIO"/>
    <property type="match status" value="1"/>
</dbReference>
<feature type="domain" description="RIO kinase" evidence="13">
    <location>
        <begin position="64"/>
        <end position="284"/>
    </location>
</feature>
<dbReference type="InterPro" id="IPR015285">
    <property type="entry name" value="RIO2_wHTH_N"/>
</dbReference>
<protein>
    <recommendedName>
        <fullName evidence="3">non-specific serine/threonine protein kinase</fullName>
        <ecNumber evidence="3">2.7.11.1</ecNumber>
    </recommendedName>
</protein>
<dbReference type="SUPFAM" id="SSF56112">
    <property type="entry name" value="Protein kinase-like (PK-like)"/>
    <property type="match status" value="1"/>
</dbReference>
<dbReference type="HOGENOM" id="CLU_018693_1_0_2"/>
<evidence type="ECO:0000256" key="9">
    <source>
        <dbReference type="ARBA" id="ARBA00022840"/>
    </source>
</evidence>
<dbReference type="InterPro" id="IPR000687">
    <property type="entry name" value="RIO_kinase"/>
</dbReference>
<dbReference type="GO" id="GO:0005524">
    <property type="term" value="F:ATP binding"/>
    <property type="evidence" value="ECO:0007669"/>
    <property type="project" value="UniProtKB-KW"/>
</dbReference>
<evidence type="ECO:0000256" key="3">
    <source>
        <dbReference type="ARBA" id="ARBA00012513"/>
    </source>
</evidence>
<evidence type="ECO:0000256" key="7">
    <source>
        <dbReference type="ARBA" id="ARBA00022741"/>
    </source>
</evidence>
<dbReference type="FunFam" id="3.30.200.20:FF:000052">
    <property type="entry name" value="Serine/threonine-protein kinase RIO2"/>
    <property type="match status" value="1"/>
</dbReference>
<evidence type="ECO:0000256" key="4">
    <source>
        <dbReference type="ARBA" id="ARBA00022527"/>
    </source>
</evidence>
<evidence type="ECO:0000313" key="15">
    <source>
        <dbReference type="Proteomes" id="UP000000674"/>
    </source>
</evidence>
<dbReference type="STRING" id="349307.Mthe_0548"/>
<evidence type="ECO:0000256" key="5">
    <source>
        <dbReference type="ARBA" id="ARBA00022679"/>
    </source>
</evidence>
<dbReference type="EMBL" id="CP000477">
    <property type="protein sequence ID" value="ABK14339.1"/>
    <property type="molecule type" value="Genomic_DNA"/>
</dbReference>
<keyword evidence="9" id="KW-0067">ATP-binding</keyword>
<comment type="catalytic activity">
    <reaction evidence="11">
        <text>L-threonyl-[protein] + ATP = O-phospho-L-threonyl-[protein] + ADP + H(+)</text>
        <dbReference type="Rhea" id="RHEA:46608"/>
        <dbReference type="Rhea" id="RHEA-COMP:11060"/>
        <dbReference type="Rhea" id="RHEA-COMP:11605"/>
        <dbReference type="ChEBI" id="CHEBI:15378"/>
        <dbReference type="ChEBI" id="CHEBI:30013"/>
        <dbReference type="ChEBI" id="CHEBI:30616"/>
        <dbReference type="ChEBI" id="CHEBI:61977"/>
        <dbReference type="ChEBI" id="CHEBI:456216"/>
        <dbReference type="EC" id="2.7.11.1"/>
    </reaction>
</comment>
<dbReference type="PANTHER" id="PTHR45852">
    <property type="entry name" value="SER/THR-PROTEIN KINASE RIO2"/>
    <property type="match status" value="1"/>
</dbReference>
<proteinExistence type="inferred from homology"/>
<dbReference type="InterPro" id="IPR036388">
    <property type="entry name" value="WH-like_DNA-bd_sf"/>
</dbReference>
<evidence type="ECO:0000256" key="6">
    <source>
        <dbReference type="ARBA" id="ARBA00022723"/>
    </source>
</evidence>
<evidence type="ECO:0000256" key="11">
    <source>
        <dbReference type="ARBA" id="ARBA00047899"/>
    </source>
</evidence>
<dbReference type="RefSeq" id="WP_011695736.1">
    <property type="nucleotide sequence ID" value="NC_008553.1"/>
</dbReference>
<dbReference type="Proteomes" id="UP000000674">
    <property type="component" value="Chromosome"/>
</dbReference>
<evidence type="ECO:0000256" key="8">
    <source>
        <dbReference type="ARBA" id="ARBA00022777"/>
    </source>
</evidence>
<dbReference type="InterPro" id="IPR030484">
    <property type="entry name" value="Rio2"/>
</dbReference>
<dbReference type="InterPro" id="IPR018934">
    <property type="entry name" value="RIO_dom"/>
</dbReference>
<dbReference type="GeneID" id="4463008"/>
<dbReference type="GO" id="GO:0030490">
    <property type="term" value="P:maturation of SSU-rRNA"/>
    <property type="evidence" value="ECO:0007669"/>
    <property type="project" value="TreeGrafter"/>
</dbReference>
<keyword evidence="5" id="KW-0808">Transferase</keyword>
<keyword evidence="7" id="KW-0547">Nucleotide-binding</keyword>
<dbReference type="Gene3D" id="1.10.510.10">
    <property type="entry name" value="Transferase(Phosphotransferase) domain 1"/>
    <property type="match status" value="1"/>
</dbReference>
<comment type="similarity">
    <text evidence="2">Belongs to the protein kinase superfamily. RIO-type Ser/Thr kinase family.</text>
</comment>
<dbReference type="Gene3D" id="1.10.10.10">
    <property type="entry name" value="Winged helix-like DNA-binding domain superfamily/Winged helix DNA-binding domain"/>
    <property type="match status" value="1"/>
</dbReference>
<sequence length="288" mass="33149">MIQLAERFLSLRSEDVTLLRAIEAGMRRREWVPIEEISAISGIPASKADYYLRLLSDRKLVAHTNVPYEGYQIEFAAYDLLALHDLVRRGFVASLGDRLGVGKESVVYEALDDIPLVIKFHREGRTSFSRVRRVRDYLRDRPKVAWIYAAALAARTEFDVMRKLYPHVSVPKPIARSRHAVVMERVPGVLLTKTDLDDPAFYLNRILEEIGKAYRLGVIHADMSEYNVIVADDIIIIDWPQAVGSDHESAEELLNRDISNILKYFKRRYKIDLEPEEVIRKIKVDDGE</sequence>
<dbReference type="CDD" id="cd05144">
    <property type="entry name" value="RIO2_C"/>
    <property type="match status" value="1"/>
</dbReference>
<dbReference type="InterPro" id="IPR036390">
    <property type="entry name" value="WH_DNA-bd_sf"/>
</dbReference>
<evidence type="ECO:0000313" key="14">
    <source>
        <dbReference type="EMBL" id="ABK14339.1"/>
    </source>
</evidence>
<organism evidence="14 15">
    <name type="scientific">Methanothrix thermoacetophila (strain DSM 6194 / JCM 14653 / NBRC 101360 / PT)</name>
    <name type="common">Methanosaeta thermophila</name>
    <dbReference type="NCBI Taxonomy" id="349307"/>
    <lineage>
        <taxon>Archaea</taxon>
        <taxon>Methanobacteriati</taxon>
        <taxon>Methanobacteriota</taxon>
        <taxon>Stenosarchaea group</taxon>
        <taxon>Methanomicrobia</taxon>
        <taxon>Methanotrichales</taxon>
        <taxon>Methanotrichaceae</taxon>
        <taxon>Methanothrix</taxon>
    </lineage>
</organism>
<reference evidence="14 15" key="1">
    <citation type="submission" date="2006-10" db="EMBL/GenBank/DDBJ databases">
        <title>Complete sequence of Methanosaeta thermophila PT.</title>
        <authorList>
            <consortium name="US DOE Joint Genome Institute"/>
            <person name="Copeland A."/>
            <person name="Lucas S."/>
            <person name="Lapidus A."/>
            <person name="Barry K."/>
            <person name="Detter J.C."/>
            <person name="Glavina del Rio T."/>
            <person name="Hammon N."/>
            <person name="Israni S."/>
            <person name="Pitluck S."/>
            <person name="Chain P."/>
            <person name="Malfatti S."/>
            <person name="Shin M."/>
            <person name="Vergez L."/>
            <person name="Schmutz J."/>
            <person name="Larimer F."/>
            <person name="Land M."/>
            <person name="Hauser L."/>
            <person name="Kyrpides N."/>
            <person name="Kim E."/>
            <person name="Smith K.S."/>
            <person name="Ingram-Smith C."/>
            <person name="Richardson P."/>
        </authorList>
    </citation>
    <scope>NUCLEOTIDE SEQUENCE [LARGE SCALE GENOMIC DNA]</scope>
    <source>
        <strain evidence="15">DSM 6194 / JCM 14653 / NBRC 101360 / PT</strain>
    </source>
</reference>
<dbReference type="PANTHER" id="PTHR45852:SF1">
    <property type="entry name" value="SERINE_THREONINE-PROTEIN KINASE RIO2"/>
    <property type="match status" value="1"/>
</dbReference>
<evidence type="ECO:0000259" key="13">
    <source>
        <dbReference type="SMART" id="SM00090"/>
    </source>
</evidence>
<dbReference type="Gene3D" id="3.30.200.20">
    <property type="entry name" value="Phosphorylase Kinase, domain 1"/>
    <property type="match status" value="1"/>
</dbReference>
<evidence type="ECO:0000256" key="12">
    <source>
        <dbReference type="ARBA" id="ARBA00048679"/>
    </source>
</evidence>
<keyword evidence="15" id="KW-1185">Reference proteome</keyword>
<dbReference type="Pfam" id="PF01163">
    <property type="entry name" value="RIO1"/>
    <property type="match status" value="1"/>
</dbReference>
<dbReference type="KEGG" id="mtp:Mthe_0548"/>
<keyword evidence="4 14" id="KW-0723">Serine/threonine-protein kinase</keyword>
<dbReference type="SUPFAM" id="SSF46785">
    <property type="entry name" value="Winged helix' DNA-binding domain"/>
    <property type="match status" value="1"/>
</dbReference>
<dbReference type="EC" id="2.7.11.1" evidence="3"/>
<comment type="catalytic activity">
    <reaction evidence="12">
        <text>L-seryl-[protein] + ATP = O-phospho-L-seryl-[protein] + ADP + H(+)</text>
        <dbReference type="Rhea" id="RHEA:17989"/>
        <dbReference type="Rhea" id="RHEA-COMP:9863"/>
        <dbReference type="Rhea" id="RHEA-COMP:11604"/>
        <dbReference type="ChEBI" id="CHEBI:15378"/>
        <dbReference type="ChEBI" id="CHEBI:29999"/>
        <dbReference type="ChEBI" id="CHEBI:30616"/>
        <dbReference type="ChEBI" id="CHEBI:83421"/>
        <dbReference type="ChEBI" id="CHEBI:456216"/>
        <dbReference type="EC" id="2.7.11.1"/>
    </reaction>
</comment>
<gene>
    <name evidence="14" type="ordered locus">Mthe_0548</name>
</gene>
<evidence type="ECO:0000256" key="2">
    <source>
        <dbReference type="ARBA" id="ARBA00009196"/>
    </source>
</evidence>
<dbReference type="GO" id="GO:0005829">
    <property type="term" value="C:cytosol"/>
    <property type="evidence" value="ECO:0007669"/>
    <property type="project" value="TreeGrafter"/>
</dbReference>